<dbReference type="EMBL" id="MVBO01000004">
    <property type="protein sequence ID" value="OZJ06326.1"/>
    <property type="molecule type" value="Genomic_DNA"/>
</dbReference>
<feature type="compositionally biased region" description="Polar residues" evidence="7">
    <location>
        <begin position="59"/>
        <end position="80"/>
    </location>
</feature>
<dbReference type="InterPro" id="IPR050164">
    <property type="entry name" value="Peptidase_C19"/>
</dbReference>
<evidence type="ECO:0000256" key="3">
    <source>
        <dbReference type="ARBA" id="ARBA00022786"/>
    </source>
</evidence>
<dbReference type="Proteomes" id="UP000242875">
    <property type="component" value="Unassembled WGS sequence"/>
</dbReference>
<dbReference type="InterPro" id="IPR018200">
    <property type="entry name" value="USP_CS"/>
</dbReference>
<proteinExistence type="inferred from homology"/>
<name>A0A261Y6S4_9FUNG</name>
<evidence type="ECO:0000256" key="5">
    <source>
        <dbReference type="ARBA" id="ARBA00022807"/>
    </source>
</evidence>
<dbReference type="GO" id="GO:0006508">
    <property type="term" value="P:proteolysis"/>
    <property type="evidence" value="ECO:0007669"/>
    <property type="project" value="UniProtKB-KW"/>
</dbReference>
<comment type="similarity">
    <text evidence="6">Belongs to the peptidase C19 family.</text>
</comment>
<evidence type="ECO:0000313" key="9">
    <source>
        <dbReference type="EMBL" id="OZJ06326.1"/>
    </source>
</evidence>
<dbReference type="SUPFAM" id="SSF54001">
    <property type="entry name" value="Cysteine proteinases"/>
    <property type="match status" value="1"/>
</dbReference>
<dbReference type="PANTHER" id="PTHR24006:SF687">
    <property type="entry name" value="UBIQUITIN CARBOXYL-TERMINAL HYDROLASE 10"/>
    <property type="match status" value="1"/>
</dbReference>
<evidence type="ECO:0000259" key="8">
    <source>
        <dbReference type="PROSITE" id="PS50235"/>
    </source>
</evidence>
<evidence type="ECO:0000256" key="6">
    <source>
        <dbReference type="RuleBase" id="RU366025"/>
    </source>
</evidence>
<feature type="compositionally biased region" description="Polar residues" evidence="7">
    <location>
        <begin position="144"/>
        <end position="162"/>
    </location>
</feature>
<dbReference type="GO" id="GO:0016579">
    <property type="term" value="P:protein deubiquitination"/>
    <property type="evidence" value="ECO:0007669"/>
    <property type="project" value="InterPro"/>
</dbReference>
<feature type="compositionally biased region" description="Low complexity" evidence="7">
    <location>
        <begin position="165"/>
        <end position="181"/>
    </location>
</feature>
<dbReference type="InterPro" id="IPR001394">
    <property type="entry name" value="Peptidase_C19_UCH"/>
</dbReference>
<dbReference type="PANTHER" id="PTHR24006">
    <property type="entry name" value="UBIQUITIN CARBOXYL-TERMINAL HYDROLASE"/>
    <property type="match status" value="1"/>
</dbReference>
<evidence type="ECO:0000256" key="1">
    <source>
        <dbReference type="ARBA" id="ARBA00000707"/>
    </source>
</evidence>
<keyword evidence="10" id="KW-1185">Reference proteome</keyword>
<dbReference type="OrthoDB" id="429671at2759"/>
<dbReference type="EC" id="3.4.19.12" evidence="6"/>
<dbReference type="PROSITE" id="PS00973">
    <property type="entry name" value="USP_2"/>
    <property type="match status" value="1"/>
</dbReference>
<comment type="caution">
    <text evidence="9">The sequence shown here is derived from an EMBL/GenBank/DDBJ whole genome shotgun (WGS) entry which is preliminary data.</text>
</comment>
<dbReference type="GO" id="GO:0004843">
    <property type="term" value="F:cysteine-type deubiquitinase activity"/>
    <property type="evidence" value="ECO:0007669"/>
    <property type="project" value="UniProtKB-UniRule"/>
</dbReference>
<evidence type="ECO:0000313" key="10">
    <source>
        <dbReference type="Proteomes" id="UP000242875"/>
    </source>
</evidence>
<gene>
    <name evidence="9" type="ORF">BZG36_00705</name>
</gene>
<dbReference type="PROSITE" id="PS50235">
    <property type="entry name" value="USP_3"/>
    <property type="match status" value="1"/>
</dbReference>
<dbReference type="GO" id="GO:0005634">
    <property type="term" value="C:nucleus"/>
    <property type="evidence" value="ECO:0007669"/>
    <property type="project" value="TreeGrafter"/>
</dbReference>
<evidence type="ECO:0000256" key="7">
    <source>
        <dbReference type="SAM" id="MobiDB-lite"/>
    </source>
</evidence>
<evidence type="ECO:0000256" key="2">
    <source>
        <dbReference type="ARBA" id="ARBA00022670"/>
    </source>
</evidence>
<dbReference type="PROSITE" id="PS00972">
    <property type="entry name" value="USP_1"/>
    <property type="match status" value="1"/>
</dbReference>
<keyword evidence="3 6" id="KW-0833">Ubl conjugation pathway</keyword>
<dbReference type="Gene3D" id="3.90.70.10">
    <property type="entry name" value="Cysteine proteinases"/>
    <property type="match status" value="1"/>
</dbReference>
<keyword evidence="5 6" id="KW-0788">Thiol protease</keyword>
<organism evidence="9 10">
    <name type="scientific">Bifiguratus adelaidae</name>
    <dbReference type="NCBI Taxonomy" id="1938954"/>
    <lineage>
        <taxon>Eukaryota</taxon>
        <taxon>Fungi</taxon>
        <taxon>Fungi incertae sedis</taxon>
        <taxon>Mucoromycota</taxon>
        <taxon>Mucoromycotina</taxon>
        <taxon>Endogonomycetes</taxon>
        <taxon>Endogonales</taxon>
        <taxon>Endogonales incertae sedis</taxon>
        <taxon>Bifiguratus</taxon>
    </lineage>
</organism>
<dbReference type="InterPro" id="IPR038765">
    <property type="entry name" value="Papain-like_cys_pep_sf"/>
</dbReference>
<dbReference type="AlphaFoldDB" id="A0A261Y6S4"/>
<accession>A0A261Y6S4</accession>
<comment type="catalytic activity">
    <reaction evidence="1 6">
        <text>Thiol-dependent hydrolysis of ester, thioester, amide, peptide and isopeptide bonds formed by the C-terminal Gly of ubiquitin (a 76-residue protein attached to proteins as an intracellular targeting signal).</text>
        <dbReference type="EC" id="3.4.19.12"/>
    </reaction>
</comment>
<feature type="compositionally biased region" description="Pro residues" evidence="7">
    <location>
        <begin position="118"/>
        <end position="135"/>
    </location>
</feature>
<dbReference type="Pfam" id="PF00443">
    <property type="entry name" value="UCH"/>
    <property type="match status" value="1"/>
</dbReference>
<dbReference type="GO" id="GO:0005829">
    <property type="term" value="C:cytosol"/>
    <property type="evidence" value="ECO:0007669"/>
    <property type="project" value="TreeGrafter"/>
</dbReference>
<reference evidence="9 10" key="1">
    <citation type="journal article" date="2017" name="Mycologia">
        <title>Bifiguratus adelaidae, gen. et sp. nov., a new member of Mucoromycotina in endophytic and soil-dwelling habitats.</title>
        <authorList>
            <person name="Torres-Cruz T.J."/>
            <person name="Billingsley Tobias T.L."/>
            <person name="Almatruk M."/>
            <person name="Hesse C."/>
            <person name="Kuske C.R."/>
            <person name="Desiro A."/>
            <person name="Benucci G.M."/>
            <person name="Bonito G."/>
            <person name="Stajich J.E."/>
            <person name="Dunlap C."/>
            <person name="Arnold A.E."/>
            <person name="Porras-Alfaro A."/>
        </authorList>
    </citation>
    <scope>NUCLEOTIDE SEQUENCE [LARGE SCALE GENOMIC DNA]</scope>
    <source>
        <strain evidence="9 10">AZ0501</strain>
    </source>
</reference>
<feature type="region of interest" description="Disordered" evidence="7">
    <location>
        <begin position="51"/>
        <end position="80"/>
    </location>
</feature>
<protein>
    <recommendedName>
        <fullName evidence="6">Ubiquitin carboxyl-terminal hydrolase</fullName>
        <ecNumber evidence="6">3.4.19.12</ecNumber>
    </recommendedName>
</protein>
<sequence length="580" mass="64643">MSTSEPHRLRQKPITFGRLSREDIDEVMSKATVITYSDTIPFFTGTSEFPKRSRRKRLANQNTAHPNTTYPSSATVDSSNLDENISTSQSASISITNTSDITIANHSGSIQERSLPYHPLPDAPKPEVAAPPKPKPSSWAALFNSGNNSGNRSVQSRSTSGALPNGKGINGTTGTSTNGTTKLKTINDVVANFTPTFEGQLLQPRGLVNNGNSCYMNVILQPLSHCAPFYNLIKTVSDKVPHNFKSRTPVLDAMIEFLQEIRPAVKNSEEEFGDPLLPEYVYDALRGQKRFDSMKGRQEDCEEFLCYLLDALHEEMVAASRLKGHQYKIENAVYEYYEEQVESTAKDTSESITNGGNEDEWLEVGSKGRTSAMRSTNSVDSPISRIFGGKIRSVLRCPGAKDSVNLEPFQSLAIDIQPDHVQTVEDAVANMTSAEVMHDYVNPKGQRVDATKQFYIESAPPVLILHLKRFIFDNVGGVQKSYKPISFSEELVIEPHWISASQRTGKPLVYKLFGVVYHHGKSASGGHYTCDIRRQNGEWLNFDDTTITHTTIKDVTKPADDRHWSKSERNAYLLFYMRQS</sequence>
<keyword evidence="4 6" id="KW-0378">Hydrolase</keyword>
<keyword evidence="2 6" id="KW-0645">Protease</keyword>
<feature type="region of interest" description="Disordered" evidence="7">
    <location>
        <begin position="112"/>
        <end position="181"/>
    </location>
</feature>
<evidence type="ECO:0000256" key="4">
    <source>
        <dbReference type="ARBA" id="ARBA00022801"/>
    </source>
</evidence>
<dbReference type="InterPro" id="IPR028889">
    <property type="entry name" value="USP"/>
</dbReference>
<feature type="domain" description="USP" evidence="8">
    <location>
        <begin position="205"/>
        <end position="579"/>
    </location>
</feature>